<dbReference type="InterPro" id="IPR029058">
    <property type="entry name" value="AB_hydrolase_fold"/>
</dbReference>
<dbReference type="InterPro" id="IPR000073">
    <property type="entry name" value="AB_hydrolase_1"/>
</dbReference>
<evidence type="ECO:0000256" key="2">
    <source>
        <dbReference type="ARBA" id="ARBA00022801"/>
    </source>
</evidence>
<evidence type="ECO:0000313" key="4">
    <source>
        <dbReference type="EMBL" id="TBO32820.1"/>
    </source>
</evidence>
<dbReference type="PANTHER" id="PTHR43248:SF31">
    <property type="entry name" value="2-SUCCINYL-6-HYDROXY-2,4-CYCLOHEXADIENE-1-CARBOXYLATE SYNTHASE"/>
    <property type="match status" value="1"/>
</dbReference>
<reference evidence="4 5" key="1">
    <citation type="submission" date="2019-02" db="EMBL/GenBank/DDBJ databases">
        <title>Aquabacterium sp. strain KMB7.</title>
        <authorList>
            <person name="Chen W.-M."/>
        </authorList>
    </citation>
    <scope>NUCLEOTIDE SEQUENCE [LARGE SCALE GENOMIC DNA]</scope>
    <source>
        <strain evidence="4 5">KMB7</strain>
    </source>
</reference>
<dbReference type="RefSeq" id="WP_130967030.1">
    <property type="nucleotide sequence ID" value="NZ_SIXI01000002.1"/>
</dbReference>
<evidence type="ECO:0000256" key="1">
    <source>
        <dbReference type="ARBA" id="ARBA00010088"/>
    </source>
</evidence>
<evidence type="ECO:0000313" key="5">
    <source>
        <dbReference type="Proteomes" id="UP000292120"/>
    </source>
</evidence>
<proteinExistence type="inferred from homology"/>
<dbReference type="InterPro" id="IPR051601">
    <property type="entry name" value="Serine_prot/Carboxylest_S33"/>
</dbReference>
<name>A0A4Q9H569_9BURK</name>
<feature type="domain" description="AB hydrolase-1" evidence="3">
    <location>
        <begin position="39"/>
        <end position="290"/>
    </location>
</feature>
<keyword evidence="2 4" id="KW-0378">Hydrolase</keyword>
<sequence length="301" mass="33101">MTATNRPLDLQPWAWDTGHDFTLRGWHSVPSGKPLLHVLHGNSFCGRVYEPLLRRLSAHVDLWLCDVQGHGDTDLGGRFKGWNLNAALAADAFETLRKPFGAVPRIALGHSFGGVLTLLMMAERPALFQRAAVMDPVIFPAAMALAMTMAEATGMAQHSPLARAARKRRHQWPSRQDAIDSLRGRGTYKGWSDEALAAFGEHALRPAANGEGVELKCPPSREAEVFASAPVGLWSALRRVNTPTLLLHASDSFPFILPSARQLGASNRQVTVEEFPGNHCFMQCDPDAAARRLQVWFNEAR</sequence>
<protein>
    <submittedName>
        <fullName evidence="4">Alpha/beta hydrolase</fullName>
    </submittedName>
</protein>
<gene>
    <name evidence="4" type="ORF">EYS42_06520</name>
</gene>
<dbReference type="SUPFAM" id="SSF53474">
    <property type="entry name" value="alpha/beta-Hydrolases"/>
    <property type="match status" value="1"/>
</dbReference>
<organism evidence="4 5">
    <name type="scientific">Aquabacterium lacunae</name>
    <dbReference type="NCBI Taxonomy" id="2528630"/>
    <lineage>
        <taxon>Bacteria</taxon>
        <taxon>Pseudomonadati</taxon>
        <taxon>Pseudomonadota</taxon>
        <taxon>Betaproteobacteria</taxon>
        <taxon>Burkholderiales</taxon>
        <taxon>Aquabacterium</taxon>
    </lineage>
</organism>
<dbReference type="GO" id="GO:0016787">
    <property type="term" value="F:hydrolase activity"/>
    <property type="evidence" value="ECO:0007669"/>
    <property type="project" value="UniProtKB-KW"/>
</dbReference>
<keyword evidence="5" id="KW-1185">Reference proteome</keyword>
<dbReference type="EMBL" id="SIXI01000002">
    <property type="protein sequence ID" value="TBO32820.1"/>
    <property type="molecule type" value="Genomic_DNA"/>
</dbReference>
<dbReference type="PANTHER" id="PTHR43248">
    <property type="entry name" value="2-SUCCINYL-6-HYDROXY-2,4-CYCLOHEXADIENE-1-CARBOXYLATE SYNTHASE"/>
    <property type="match status" value="1"/>
</dbReference>
<comment type="caution">
    <text evidence="4">The sequence shown here is derived from an EMBL/GenBank/DDBJ whole genome shotgun (WGS) entry which is preliminary data.</text>
</comment>
<dbReference type="Pfam" id="PF12697">
    <property type="entry name" value="Abhydrolase_6"/>
    <property type="match status" value="1"/>
</dbReference>
<dbReference type="AlphaFoldDB" id="A0A4Q9H569"/>
<comment type="similarity">
    <text evidence="1">Belongs to the peptidase S33 family.</text>
</comment>
<dbReference type="Proteomes" id="UP000292120">
    <property type="component" value="Unassembled WGS sequence"/>
</dbReference>
<dbReference type="Gene3D" id="3.40.50.1820">
    <property type="entry name" value="alpha/beta hydrolase"/>
    <property type="match status" value="1"/>
</dbReference>
<dbReference type="OrthoDB" id="8523637at2"/>
<accession>A0A4Q9H569</accession>
<evidence type="ECO:0000259" key="3">
    <source>
        <dbReference type="Pfam" id="PF12697"/>
    </source>
</evidence>